<dbReference type="InterPro" id="IPR004089">
    <property type="entry name" value="MCPsignal_dom"/>
</dbReference>
<evidence type="ECO:0000256" key="5">
    <source>
        <dbReference type="SAM" id="Phobius"/>
    </source>
</evidence>
<protein>
    <submittedName>
        <fullName evidence="8">Methyl-accepting chemotaxis protein III</fullName>
    </submittedName>
</protein>
<comment type="similarity">
    <text evidence="3">Belongs to the methyl-accepting chemotaxis (MCP) protein family.</text>
</comment>
<dbReference type="AlphaFoldDB" id="A0A4P6WW73"/>
<keyword evidence="2" id="KW-0145">Chemotaxis</keyword>
<dbReference type="RefSeq" id="WP_133155591.1">
    <property type="nucleotide sequence ID" value="NZ_CP037867.1"/>
</dbReference>
<feature type="domain" description="HAMP" evidence="7">
    <location>
        <begin position="191"/>
        <end position="243"/>
    </location>
</feature>
<dbReference type="InterPro" id="IPR004090">
    <property type="entry name" value="Chemotax_Me-accpt_rcpt"/>
</dbReference>
<keyword evidence="4" id="KW-0807">Transducer</keyword>
<evidence type="ECO:0000259" key="6">
    <source>
        <dbReference type="PROSITE" id="PS50111"/>
    </source>
</evidence>
<dbReference type="GO" id="GO:0006935">
    <property type="term" value="P:chemotaxis"/>
    <property type="evidence" value="ECO:0007669"/>
    <property type="project" value="UniProtKB-KW"/>
</dbReference>
<dbReference type="GO" id="GO:0016020">
    <property type="term" value="C:membrane"/>
    <property type="evidence" value="ECO:0007669"/>
    <property type="project" value="UniProtKB-SubCell"/>
</dbReference>
<sequence length="505" mass="53299">MFSNVSLRQKFFVALFTAALVVASTAISIRLLSKAALFHHLERDHLGVVMQATGLLTLTLEGGKSAAAVPKEDFVVAVRKARQLAEQALSELFAVEQAAFEVIGFGELLEQPQVVIEAASRIDAMVSAAPQQHLTPDLAGKVSQDLTLMRAASDRFGPLLVDATSFIRLAALLLTFIPLAILITFLVLVRAATIRPIAQVVQAAERIARGDLSGPALPHTNDEVGHLARAMDTMRGSLATLVAQVRDRSAAMDSAIQEVAQGSNDLSSRTERQATTLQQTASGFSELSVALQSSISQVDEAEAVSGRARSLAEGGGSAAQRAVERMNEILASSRKVADINNVINGIAFQTNILALNAAVEAARAGEMGRGFAVVASEVRSLAQRSAAAAKEIEALIHDTVSKVEAGAREVDATGETIRQVVVTVESVSQLNTAVARNLGQQRSGIALIDSAMRELDSATQQNAALAEQSSAVALSVRSQSEALVDAVDRFRLGAHDHERLATAPV</sequence>
<dbReference type="InterPro" id="IPR051310">
    <property type="entry name" value="MCP_chemotaxis"/>
</dbReference>
<dbReference type="FunFam" id="1.10.287.950:FF:000001">
    <property type="entry name" value="Methyl-accepting chemotaxis sensory transducer"/>
    <property type="match status" value="1"/>
</dbReference>
<dbReference type="GO" id="GO:0004888">
    <property type="term" value="F:transmembrane signaling receptor activity"/>
    <property type="evidence" value="ECO:0007669"/>
    <property type="project" value="InterPro"/>
</dbReference>
<dbReference type="Gene3D" id="1.10.287.950">
    <property type="entry name" value="Methyl-accepting chemotaxis protein"/>
    <property type="match status" value="1"/>
</dbReference>
<name>A0A4P6WW73_HYDPS</name>
<comment type="subcellular location">
    <subcellularLocation>
        <location evidence="1">Membrane</location>
    </subcellularLocation>
</comment>
<dbReference type="EMBL" id="CP037867">
    <property type="protein sequence ID" value="QBM26388.1"/>
    <property type="molecule type" value="Genomic_DNA"/>
</dbReference>
<feature type="transmembrane region" description="Helical" evidence="5">
    <location>
        <begin position="166"/>
        <end position="189"/>
    </location>
</feature>
<dbReference type="GO" id="GO:0007165">
    <property type="term" value="P:signal transduction"/>
    <property type="evidence" value="ECO:0007669"/>
    <property type="project" value="UniProtKB-KW"/>
</dbReference>
<dbReference type="Proteomes" id="UP000293912">
    <property type="component" value="Chromosome"/>
</dbReference>
<evidence type="ECO:0000256" key="3">
    <source>
        <dbReference type="ARBA" id="ARBA00029447"/>
    </source>
</evidence>
<evidence type="ECO:0000313" key="8">
    <source>
        <dbReference type="EMBL" id="QBM26388.1"/>
    </source>
</evidence>
<feature type="domain" description="Methyl-accepting transducer" evidence="6">
    <location>
        <begin position="248"/>
        <end position="477"/>
    </location>
</feature>
<dbReference type="Pfam" id="PF00672">
    <property type="entry name" value="HAMP"/>
    <property type="match status" value="1"/>
</dbReference>
<proteinExistence type="inferred from homology"/>
<evidence type="ECO:0000313" key="9">
    <source>
        <dbReference type="Proteomes" id="UP000293912"/>
    </source>
</evidence>
<evidence type="ECO:0000256" key="1">
    <source>
        <dbReference type="ARBA" id="ARBA00004370"/>
    </source>
</evidence>
<reference evidence="8 9" key="1">
    <citation type="submission" date="2019-03" db="EMBL/GenBank/DDBJ databases">
        <authorList>
            <person name="Sebastian G."/>
            <person name="Baumann P."/>
            <person name="Ruckert C."/>
            <person name="Kalinowski J."/>
            <person name="Nebel B."/>
            <person name="Takors R."/>
            <person name="Blombach B."/>
        </authorList>
    </citation>
    <scope>NUCLEOTIDE SEQUENCE [LARGE SCALE GENOMIC DNA]</scope>
    <source>
        <strain evidence="8 9">DSM 1084</strain>
    </source>
</reference>
<keyword evidence="5" id="KW-1133">Transmembrane helix</keyword>
<evidence type="ECO:0000259" key="7">
    <source>
        <dbReference type="PROSITE" id="PS50885"/>
    </source>
</evidence>
<dbReference type="PROSITE" id="PS50111">
    <property type="entry name" value="CHEMOTAXIS_TRANSDUC_2"/>
    <property type="match status" value="1"/>
</dbReference>
<gene>
    <name evidence="8" type="primary">trg2</name>
    <name evidence="8" type="ORF">HPF_01765</name>
</gene>
<dbReference type="CDD" id="cd06225">
    <property type="entry name" value="HAMP"/>
    <property type="match status" value="1"/>
</dbReference>
<keyword evidence="5" id="KW-0472">Membrane</keyword>
<dbReference type="Pfam" id="PF00015">
    <property type="entry name" value="MCPsignal"/>
    <property type="match status" value="1"/>
</dbReference>
<dbReference type="PANTHER" id="PTHR43531:SF11">
    <property type="entry name" value="METHYL-ACCEPTING CHEMOTAXIS PROTEIN 3"/>
    <property type="match status" value="1"/>
</dbReference>
<keyword evidence="5" id="KW-0812">Transmembrane</keyword>
<keyword evidence="9" id="KW-1185">Reference proteome</keyword>
<dbReference type="SMART" id="SM00283">
    <property type="entry name" value="MA"/>
    <property type="match status" value="1"/>
</dbReference>
<organism evidence="8 9">
    <name type="scientific">Hydrogenophaga pseudoflava</name>
    <name type="common">Pseudomonas carboxydoflava</name>
    <dbReference type="NCBI Taxonomy" id="47421"/>
    <lineage>
        <taxon>Bacteria</taxon>
        <taxon>Pseudomonadati</taxon>
        <taxon>Pseudomonadota</taxon>
        <taxon>Betaproteobacteria</taxon>
        <taxon>Burkholderiales</taxon>
        <taxon>Comamonadaceae</taxon>
        <taxon>Hydrogenophaga</taxon>
    </lineage>
</organism>
<evidence type="ECO:0000256" key="4">
    <source>
        <dbReference type="PROSITE-ProRule" id="PRU00284"/>
    </source>
</evidence>
<accession>A0A4P6WW73</accession>
<dbReference type="SUPFAM" id="SSF58104">
    <property type="entry name" value="Methyl-accepting chemotaxis protein (MCP) signaling domain"/>
    <property type="match status" value="1"/>
</dbReference>
<dbReference type="PANTHER" id="PTHR43531">
    <property type="entry name" value="PROTEIN ICFG"/>
    <property type="match status" value="1"/>
</dbReference>
<evidence type="ECO:0000256" key="2">
    <source>
        <dbReference type="ARBA" id="ARBA00022500"/>
    </source>
</evidence>
<dbReference type="KEGG" id="hpse:HPF_01765"/>
<dbReference type="PROSITE" id="PS50885">
    <property type="entry name" value="HAMP"/>
    <property type="match status" value="1"/>
</dbReference>
<dbReference type="SMART" id="SM00304">
    <property type="entry name" value="HAMP"/>
    <property type="match status" value="1"/>
</dbReference>
<dbReference type="InterPro" id="IPR003660">
    <property type="entry name" value="HAMP_dom"/>
</dbReference>
<dbReference type="PRINTS" id="PR00260">
    <property type="entry name" value="CHEMTRNSDUCR"/>
</dbReference>